<dbReference type="Pfam" id="PF00425">
    <property type="entry name" value="Chorismate_bind"/>
    <property type="match status" value="1"/>
</dbReference>
<dbReference type="AlphaFoldDB" id="A0A0K2SL64"/>
<evidence type="ECO:0000259" key="3">
    <source>
        <dbReference type="Pfam" id="PF04715"/>
    </source>
</evidence>
<dbReference type="RefSeq" id="WP_198409778.1">
    <property type="nucleotide sequence ID" value="NZ_AP014924.1"/>
</dbReference>
<name>A0A0K2SL64_LIMPI</name>
<organism evidence="4 5">
    <name type="scientific">Limnochorda pilosa</name>
    <dbReference type="NCBI Taxonomy" id="1555112"/>
    <lineage>
        <taxon>Bacteria</taxon>
        <taxon>Bacillati</taxon>
        <taxon>Bacillota</taxon>
        <taxon>Limnochordia</taxon>
        <taxon>Limnochordales</taxon>
        <taxon>Limnochordaceae</taxon>
        <taxon>Limnochorda</taxon>
    </lineage>
</organism>
<dbReference type="EMBL" id="AP014924">
    <property type="protein sequence ID" value="BAS27584.1"/>
    <property type="molecule type" value="Genomic_DNA"/>
</dbReference>
<reference evidence="5" key="2">
    <citation type="journal article" date="2016" name="Int. J. Syst. Evol. Microbiol.">
        <title>Complete genome sequence and cell structure of Limnochorda pilosa, a Gram-negative spore-former within the phylum Firmicutes.</title>
        <authorList>
            <person name="Watanabe M."/>
            <person name="Kojima H."/>
            <person name="Fukui M."/>
        </authorList>
    </citation>
    <scope>NUCLEOTIDE SEQUENCE [LARGE SCALE GENOMIC DNA]</scope>
    <source>
        <strain evidence="5">HC45</strain>
    </source>
</reference>
<dbReference type="InterPro" id="IPR015890">
    <property type="entry name" value="Chorismate_C"/>
</dbReference>
<dbReference type="InterPro" id="IPR006805">
    <property type="entry name" value="Anth_synth_I_N"/>
</dbReference>
<evidence type="ECO:0000313" key="4">
    <source>
        <dbReference type="EMBL" id="BAS27584.1"/>
    </source>
</evidence>
<dbReference type="PRINTS" id="PR00095">
    <property type="entry name" value="ANTSNTHASEI"/>
</dbReference>
<dbReference type="PANTHER" id="PTHR11236">
    <property type="entry name" value="AMINOBENZOATE/ANTHRANILATE SYNTHASE"/>
    <property type="match status" value="1"/>
</dbReference>
<keyword evidence="5" id="KW-1185">Reference proteome</keyword>
<dbReference type="Gene3D" id="3.60.120.10">
    <property type="entry name" value="Anthranilate synthase"/>
    <property type="match status" value="1"/>
</dbReference>
<gene>
    <name evidence="4" type="ORF">LIP_1738</name>
</gene>
<feature type="compositionally biased region" description="Low complexity" evidence="1">
    <location>
        <begin position="211"/>
        <end position="242"/>
    </location>
</feature>
<feature type="domain" description="Anthranilate synthase component I N-terminal" evidence="3">
    <location>
        <begin position="39"/>
        <end position="175"/>
    </location>
</feature>
<dbReference type="Pfam" id="PF04715">
    <property type="entry name" value="Anth_synt_I_N"/>
    <property type="match status" value="1"/>
</dbReference>
<dbReference type="STRING" id="1555112.LIP_1738"/>
<feature type="domain" description="Chorismate-utilising enzyme C-terminal" evidence="2">
    <location>
        <begin position="257"/>
        <end position="508"/>
    </location>
</feature>
<dbReference type="Proteomes" id="UP000065807">
    <property type="component" value="Chromosome"/>
</dbReference>
<dbReference type="PATRIC" id="fig|1555112.3.peg.1772"/>
<dbReference type="PANTHER" id="PTHR11236:SF9">
    <property type="entry name" value="ANTHRANILATE SYNTHASE COMPONENT 1"/>
    <property type="match status" value="1"/>
</dbReference>
<feature type="region of interest" description="Disordered" evidence="1">
    <location>
        <begin position="211"/>
        <end position="246"/>
    </location>
</feature>
<evidence type="ECO:0000256" key="1">
    <source>
        <dbReference type="SAM" id="MobiDB-lite"/>
    </source>
</evidence>
<dbReference type="GO" id="GO:0000162">
    <property type="term" value="P:L-tryptophan biosynthetic process"/>
    <property type="evidence" value="ECO:0007669"/>
    <property type="project" value="TreeGrafter"/>
</dbReference>
<protein>
    <submittedName>
        <fullName evidence="4">Anthranilate synthase subunit I</fullName>
    </submittedName>
</protein>
<evidence type="ECO:0000259" key="2">
    <source>
        <dbReference type="Pfam" id="PF00425"/>
    </source>
</evidence>
<sequence length="526" mass="57367">MSHPPRAGVLPAVWPDRSTFRSLALRHNLIPLCRMELADTETPVSTLLHLGEHPRTFLLESAEGNERVGRHSFLGAGGEAWLEARGPGLFLCREDGEEILHEGDPLDGVRAWLRRFSPAPVPGLPPFAGGLVGRFAYDLVRRWEPVGARRESDLPELRLLVVDRLLAFDHLRHTLQGVVHLHLRPGEDPNARYRDGVDALEELFAQARGQVPAAAAGEPPHSGASPRAAAAPVRPGGHAPVASGLPDGWRPNVSRGAFEEAVRQAKEAIAAGEAFQIVLSQAFRRPVGVPPLAVYRVLRHLNPSPYLFYLRMGEESLCGSSPEMMARLQGERAELRPIAGTRPRGGTEAEDLRFERELRADAKERAEHAMLVDLGRNDLGRVARFGSVRVDRLMTVERFSHVMHLVSYLSARMRPGLDALDLLRATFPAGTVSGAPKVRAMQIIDGLEPEPRGAYAGAVGYLDFAGNMDSCITIRTLHVRRGQATVQAGAGIVADSDPAREYQESVNKARALFEAVARAERGGELG</sequence>
<reference evidence="5" key="1">
    <citation type="submission" date="2015-07" db="EMBL/GenBank/DDBJ databases">
        <title>Complete genome sequence and phylogenetic analysis of Limnochorda pilosa.</title>
        <authorList>
            <person name="Watanabe M."/>
            <person name="Kojima H."/>
            <person name="Fukui M."/>
        </authorList>
    </citation>
    <scope>NUCLEOTIDE SEQUENCE [LARGE SCALE GENOMIC DNA]</scope>
    <source>
        <strain evidence="5">HC45</strain>
    </source>
</reference>
<dbReference type="InterPro" id="IPR019999">
    <property type="entry name" value="Anth_synth_I-like"/>
</dbReference>
<evidence type="ECO:0000313" key="5">
    <source>
        <dbReference type="Proteomes" id="UP000065807"/>
    </source>
</evidence>
<accession>A0A0K2SL64</accession>
<proteinExistence type="predicted"/>
<dbReference type="KEGG" id="lpil:LIP_1738"/>
<dbReference type="InterPro" id="IPR005801">
    <property type="entry name" value="ADC_synthase"/>
</dbReference>
<dbReference type="SUPFAM" id="SSF56322">
    <property type="entry name" value="ADC synthase"/>
    <property type="match status" value="1"/>
</dbReference>